<gene>
    <name evidence="2" type="ORF">B0F90DRAFT_441743</name>
</gene>
<dbReference type="PANTHER" id="PTHR28122">
    <property type="entry name" value="E3 UBIQUITIN-PROTEIN LIGASE SUBSTRATE RECEPTOR MMS22"/>
    <property type="match status" value="1"/>
</dbReference>
<feature type="region of interest" description="Disordered" evidence="1">
    <location>
        <begin position="170"/>
        <end position="193"/>
    </location>
</feature>
<organism evidence="2 3">
    <name type="scientific">Multifurca ochricompacta</name>
    <dbReference type="NCBI Taxonomy" id="376703"/>
    <lineage>
        <taxon>Eukaryota</taxon>
        <taxon>Fungi</taxon>
        <taxon>Dikarya</taxon>
        <taxon>Basidiomycota</taxon>
        <taxon>Agaricomycotina</taxon>
        <taxon>Agaricomycetes</taxon>
        <taxon>Russulales</taxon>
        <taxon>Russulaceae</taxon>
        <taxon>Multifurca</taxon>
    </lineage>
</organism>
<protein>
    <submittedName>
        <fullName evidence="2">Uncharacterized protein</fullName>
    </submittedName>
</protein>
<dbReference type="GO" id="GO:0031297">
    <property type="term" value="P:replication fork processing"/>
    <property type="evidence" value="ECO:0007669"/>
    <property type="project" value="InterPro"/>
</dbReference>
<keyword evidence="3" id="KW-1185">Reference proteome</keyword>
<feature type="compositionally biased region" description="Polar residues" evidence="1">
    <location>
        <begin position="1"/>
        <end position="14"/>
    </location>
</feature>
<name>A0AAD4QHG0_9AGAM</name>
<feature type="region of interest" description="Disordered" evidence="1">
    <location>
        <begin position="1"/>
        <end position="29"/>
    </location>
</feature>
<dbReference type="GO" id="GO:0000724">
    <property type="term" value="P:double-strand break repair via homologous recombination"/>
    <property type="evidence" value="ECO:0007669"/>
    <property type="project" value="TreeGrafter"/>
</dbReference>
<comment type="caution">
    <text evidence="2">The sequence shown here is derived from an EMBL/GenBank/DDBJ whole genome shotgun (WGS) entry which is preliminary data.</text>
</comment>
<dbReference type="GO" id="GO:0005634">
    <property type="term" value="C:nucleus"/>
    <property type="evidence" value="ECO:0007669"/>
    <property type="project" value="InterPro"/>
</dbReference>
<dbReference type="EMBL" id="WTXG01000185">
    <property type="protein sequence ID" value="KAI0291037.1"/>
    <property type="molecule type" value="Genomic_DNA"/>
</dbReference>
<dbReference type="GO" id="GO:0035361">
    <property type="term" value="C:Cul8-RING ubiquitin ligase complex"/>
    <property type="evidence" value="ECO:0007669"/>
    <property type="project" value="TreeGrafter"/>
</dbReference>
<dbReference type="PANTHER" id="PTHR28122:SF1">
    <property type="entry name" value="E3 UBIQUITIN-PROTEIN LIGASE SUBSTRATE RECEPTOR MMS22"/>
    <property type="match status" value="1"/>
</dbReference>
<proteinExistence type="predicted"/>
<dbReference type="AlphaFoldDB" id="A0AAD4QHG0"/>
<evidence type="ECO:0000256" key="1">
    <source>
        <dbReference type="SAM" id="MobiDB-lite"/>
    </source>
</evidence>
<dbReference type="InterPro" id="IPR019021">
    <property type="entry name" value="Mms22"/>
</dbReference>
<reference evidence="2" key="1">
    <citation type="journal article" date="2022" name="New Phytol.">
        <title>Evolutionary transition to the ectomycorrhizal habit in the genomes of a hyperdiverse lineage of mushroom-forming fungi.</title>
        <authorList>
            <person name="Looney B."/>
            <person name="Miyauchi S."/>
            <person name="Morin E."/>
            <person name="Drula E."/>
            <person name="Courty P.E."/>
            <person name="Kohler A."/>
            <person name="Kuo A."/>
            <person name="LaButti K."/>
            <person name="Pangilinan J."/>
            <person name="Lipzen A."/>
            <person name="Riley R."/>
            <person name="Andreopoulos W."/>
            <person name="He G."/>
            <person name="Johnson J."/>
            <person name="Nolan M."/>
            <person name="Tritt A."/>
            <person name="Barry K.W."/>
            <person name="Grigoriev I.V."/>
            <person name="Nagy L.G."/>
            <person name="Hibbett D."/>
            <person name="Henrissat B."/>
            <person name="Matheny P.B."/>
            <person name="Labbe J."/>
            <person name="Martin F.M."/>
        </authorList>
    </citation>
    <scope>NUCLEOTIDE SEQUENCE</scope>
    <source>
        <strain evidence="2">BPL690</strain>
    </source>
</reference>
<evidence type="ECO:0000313" key="3">
    <source>
        <dbReference type="Proteomes" id="UP001203297"/>
    </source>
</evidence>
<dbReference type="Proteomes" id="UP001203297">
    <property type="component" value="Unassembled WGS sequence"/>
</dbReference>
<evidence type="ECO:0000313" key="2">
    <source>
        <dbReference type="EMBL" id="KAI0291037.1"/>
    </source>
</evidence>
<sequence>MLVDNPSHTLSSSPKPERSPLKPSQKLRLQPSRFPVITDFFNHRLPRERKRGHENEKSWDMRKRADPCIPQEGFGLTTHSPGTGGTSRLTAGGNARGQNAPRTFLSLQQVAGGFCLDGKGETQSPLTRKMLPFKERLNPWQAAHVRVPPPIRPLSGLRNARRRQPQELQFPIAQDVEPSSTPKGVADPAPDEERRHRVVVDFDIPFLSSGKVFAATSYLGRGWLYELLSVVSGTSLSHPPPSLEVDGHMLSSTSTALDYTVFLPYACDSFAKVLNEPLTVSHEAFVNWNTNMHAVCSLVSWISAPAVGNDVHLIRTATLEYTGSLIARIDTVLGDPRERAKSLSSSMLSLYWFAVELLVRACWSSTGGDEDLATAINARLVGLTTRLLQIGVQAAISPVVTANDELLDDFPLYPCVAELWICLVHLGATHGDKTGHYNFPPMSDILQQSLQATESSAQGGLHASEEIWCTLFGLCALSQFSVHGVSMSTPRMSTSWDLVLLALERIRLVADPQIDDRLSTRNLRRRDAYIVSSSPDASSYTNVGIGG</sequence>
<accession>A0AAD4QHG0</accession>